<dbReference type="KEGG" id="hhw:NCTC503_02551"/>
<feature type="transmembrane region" description="Helical" evidence="1">
    <location>
        <begin position="250"/>
        <end position="268"/>
    </location>
</feature>
<proteinExistence type="predicted"/>
<reference evidence="2 3" key="1">
    <citation type="submission" date="2019-05" db="EMBL/GenBank/DDBJ databases">
        <authorList>
            <consortium name="Pathogen Informatics"/>
        </authorList>
    </citation>
    <scope>NUCLEOTIDE SEQUENCE [LARGE SCALE GENOMIC DNA]</scope>
    <source>
        <strain evidence="2 3">NCTC503</strain>
    </source>
</reference>
<dbReference type="AlphaFoldDB" id="A0A4U9RTG3"/>
<keyword evidence="1" id="KW-0812">Transmembrane</keyword>
<gene>
    <name evidence="2" type="ORF">NCTC503_02551</name>
</gene>
<feature type="transmembrane region" description="Helical" evidence="1">
    <location>
        <begin position="12"/>
        <end position="33"/>
    </location>
</feature>
<sequence length="280" mass="32627">MNKRFLKIELKRTLFSWNMVISLVLFMIVFINISNMYKSDIPVTPQYPKLLALEGGTCFINFIDVMGNPCNSYMTLVFPLIILILIGDSLFLDYKTNFLQFSLTRIGYKKYIRYKTIAVALTAFIFTFLFQIVGFLYSLFTNPYYIPTKAAIENDMAPLCASQLYVNNPYIYIFIVMIIFSIIAMVISTLGIIASTLAKNTFYVIGVPWILYVLICEIIYIITPYIWNFLRYINPLNMIGVILFMEGSNLIYIFLYWILLLVATLFISHRLTLRKFKLHL</sequence>
<protein>
    <submittedName>
        <fullName evidence="2">ABC-2 family transporter protein</fullName>
    </submittedName>
</protein>
<keyword evidence="1" id="KW-0472">Membrane</keyword>
<feature type="transmembrane region" description="Helical" evidence="1">
    <location>
        <begin position="114"/>
        <end position="140"/>
    </location>
</feature>
<evidence type="ECO:0000256" key="1">
    <source>
        <dbReference type="SAM" id="Phobius"/>
    </source>
</evidence>
<keyword evidence="3" id="KW-1185">Reference proteome</keyword>
<feature type="transmembrane region" description="Helical" evidence="1">
    <location>
        <begin position="209"/>
        <end position="230"/>
    </location>
</feature>
<dbReference type="Proteomes" id="UP000308489">
    <property type="component" value="Chromosome 1"/>
</dbReference>
<feature type="transmembrane region" description="Helical" evidence="1">
    <location>
        <begin position="73"/>
        <end position="94"/>
    </location>
</feature>
<name>A0A4U9RTG3_HATHI</name>
<dbReference type="RefSeq" id="WP_138211049.1">
    <property type="nucleotide sequence ID" value="NZ_CBCRUQ010000006.1"/>
</dbReference>
<keyword evidence="1" id="KW-1133">Transmembrane helix</keyword>
<organism evidence="2 3">
    <name type="scientific">Hathewaya histolytica</name>
    <name type="common">Clostridium histolyticum</name>
    <dbReference type="NCBI Taxonomy" id="1498"/>
    <lineage>
        <taxon>Bacteria</taxon>
        <taxon>Bacillati</taxon>
        <taxon>Bacillota</taxon>
        <taxon>Clostridia</taxon>
        <taxon>Eubacteriales</taxon>
        <taxon>Clostridiaceae</taxon>
        <taxon>Hathewaya</taxon>
    </lineage>
</organism>
<evidence type="ECO:0000313" key="3">
    <source>
        <dbReference type="Proteomes" id="UP000308489"/>
    </source>
</evidence>
<feature type="transmembrane region" description="Helical" evidence="1">
    <location>
        <begin position="171"/>
        <end position="197"/>
    </location>
</feature>
<dbReference type="OrthoDB" id="1910178at2"/>
<evidence type="ECO:0000313" key="2">
    <source>
        <dbReference type="EMBL" id="VTQ95605.1"/>
    </source>
</evidence>
<accession>A0A4U9RTG3</accession>
<dbReference type="EMBL" id="LR590481">
    <property type="protein sequence ID" value="VTQ95605.1"/>
    <property type="molecule type" value="Genomic_DNA"/>
</dbReference>